<proteinExistence type="predicted"/>
<reference evidence="3 4" key="1">
    <citation type="journal article" date="2023" name="Hortic Res">
        <title>Pangenome of water caltrop reveals structural variations and asymmetric subgenome divergence after allopolyploidization.</title>
        <authorList>
            <person name="Zhang X."/>
            <person name="Chen Y."/>
            <person name="Wang L."/>
            <person name="Yuan Y."/>
            <person name="Fang M."/>
            <person name="Shi L."/>
            <person name="Lu R."/>
            <person name="Comes H.P."/>
            <person name="Ma Y."/>
            <person name="Chen Y."/>
            <person name="Huang G."/>
            <person name="Zhou Y."/>
            <person name="Zheng Z."/>
            <person name="Qiu Y."/>
        </authorList>
    </citation>
    <scope>NUCLEOTIDE SEQUENCE [LARGE SCALE GENOMIC DNA]</scope>
    <source>
        <tissue evidence="3">Roots</tissue>
    </source>
</reference>
<evidence type="ECO:0000313" key="3">
    <source>
        <dbReference type="EMBL" id="KAK4756096.1"/>
    </source>
</evidence>
<evidence type="ECO:0000259" key="2">
    <source>
        <dbReference type="Pfam" id="PF11961"/>
    </source>
</evidence>
<dbReference type="InterPro" id="IPR021864">
    <property type="entry name" value="DUF3475"/>
</dbReference>
<name>A0AAN7JX51_9MYRT</name>
<keyword evidence="4" id="KW-1185">Reference proteome</keyword>
<dbReference type="AlphaFoldDB" id="A0AAN7JX51"/>
<dbReference type="InterPro" id="IPR007700">
    <property type="entry name" value="DUF668"/>
</dbReference>
<dbReference type="PANTHER" id="PTHR31371">
    <property type="entry name" value="BNAC09G50660D PROTEIN"/>
    <property type="match status" value="1"/>
</dbReference>
<evidence type="ECO:0000313" key="4">
    <source>
        <dbReference type="Proteomes" id="UP001345219"/>
    </source>
</evidence>
<evidence type="ECO:0000259" key="1">
    <source>
        <dbReference type="Pfam" id="PF05003"/>
    </source>
</evidence>
<organism evidence="3 4">
    <name type="scientific">Trapa incisa</name>
    <dbReference type="NCBI Taxonomy" id="236973"/>
    <lineage>
        <taxon>Eukaryota</taxon>
        <taxon>Viridiplantae</taxon>
        <taxon>Streptophyta</taxon>
        <taxon>Embryophyta</taxon>
        <taxon>Tracheophyta</taxon>
        <taxon>Spermatophyta</taxon>
        <taxon>Magnoliopsida</taxon>
        <taxon>eudicotyledons</taxon>
        <taxon>Gunneridae</taxon>
        <taxon>Pentapetalae</taxon>
        <taxon>rosids</taxon>
        <taxon>malvids</taxon>
        <taxon>Myrtales</taxon>
        <taxon>Lythraceae</taxon>
        <taxon>Trapa</taxon>
    </lineage>
</organism>
<dbReference type="EMBL" id="JAXIOK010000014">
    <property type="protein sequence ID" value="KAK4756096.1"/>
    <property type="molecule type" value="Genomic_DNA"/>
</dbReference>
<protein>
    <recommendedName>
        <fullName evidence="5">DUF668 domain-containing protein</fullName>
    </recommendedName>
</protein>
<dbReference type="Proteomes" id="UP001345219">
    <property type="component" value="Chromosome 8"/>
</dbReference>
<dbReference type="PANTHER" id="PTHR31371:SF20">
    <property type="entry name" value="OS12G0146500 PROTEIN"/>
    <property type="match status" value="1"/>
</dbReference>
<evidence type="ECO:0008006" key="5">
    <source>
        <dbReference type="Google" id="ProtNLM"/>
    </source>
</evidence>
<dbReference type="Pfam" id="PF05003">
    <property type="entry name" value="DUF668"/>
    <property type="match status" value="1"/>
</dbReference>
<accession>A0AAN7JX51</accession>
<comment type="caution">
    <text evidence="3">The sequence shown here is derived from an EMBL/GenBank/DDBJ whole genome shotgun (WGS) entry which is preliminary data.</text>
</comment>
<feature type="domain" description="DUF668" evidence="1">
    <location>
        <begin position="426"/>
        <end position="514"/>
    </location>
</feature>
<sequence length="589" mass="66144">MIAESSWFRGLWGKSKKRDSSIPQKSRIGVLAFECASLMSKSVHLWQSLSEKNISRLREEIATTIGIKKLISDDEDFIANLIRSEMIDNVVHLAKSVARLGQKCSDPNLQSFETFFEDMMARGIDPLGWKFTSKKMESKVKKMERFISMNVNLYQEMEALGVSEQNLKRMKGSDIGDQGSLIEYEKKVVWKRHEVKSMQESSLWIKSYDYVVLLLARALFTIFARIKHVFGIQQAADFSKSNDSNMKILGSTDYIYRSQPLSALLQASVHPSESAYHMRFSSGPLGRPAEKPGSVVKPNPGKNFFSGPLVGSTVEVRSVSGKKNDNLSFYSGPLRKLPKPGSFFGVNNGWKGLWQSNKARGKKSTSKTNQLISGGAMRGCMVSGEVNAAYLESNQCQGIKSEQPDHGNCTSFSYKQRLLNAPPDSLGYAGLALHYANVIIMIEKLAASPHLIGLDARDDLYNMLPMSVRSSVRARLKPYAKAFSSYDSILAGEWIEAISGILDWLAPLAHNMIRWQSERSFEQQNLVSRANILLAQTLHFANREKTEDTITELLVGLNYVWRFGREMNSKSLMECSSSRAFHEYLTLQV</sequence>
<dbReference type="Pfam" id="PF11961">
    <property type="entry name" value="DUF3475"/>
    <property type="match status" value="1"/>
</dbReference>
<dbReference type="GO" id="GO:0045927">
    <property type="term" value="P:positive regulation of growth"/>
    <property type="evidence" value="ECO:0007669"/>
    <property type="project" value="InterPro"/>
</dbReference>
<gene>
    <name evidence="3" type="ORF">SAY87_009853</name>
</gene>
<feature type="domain" description="DUF3475" evidence="2">
    <location>
        <begin position="30"/>
        <end position="86"/>
    </location>
</feature>